<name>A0A2A2IIY7_9BACI</name>
<evidence type="ECO:0008006" key="9">
    <source>
        <dbReference type="Google" id="ProtNLM"/>
    </source>
</evidence>
<keyword evidence="5 6" id="KW-0472">Membrane</keyword>
<comment type="subcellular location">
    <subcellularLocation>
        <location evidence="1">Cell membrane</location>
        <topology evidence="1">Multi-pass membrane protein</topology>
    </subcellularLocation>
</comment>
<gene>
    <name evidence="7" type="ORF">CIL05_02710</name>
</gene>
<protein>
    <recommendedName>
        <fullName evidence="9">CidB/LrgB family autolysis modulator</fullName>
    </recommendedName>
</protein>
<dbReference type="GO" id="GO:0005886">
    <property type="term" value="C:plasma membrane"/>
    <property type="evidence" value="ECO:0007669"/>
    <property type="project" value="UniProtKB-SubCell"/>
</dbReference>
<dbReference type="Pfam" id="PF04172">
    <property type="entry name" value="LrgB"/>
    <property type="match status" value="1"/>
</dbReference>
<evidence type="ECO:0000256" key="6">
    <source>
        <dbReference type="SAM" id="Phobius"/>
    </source>
</evidence>
<keyword evidence="3 6" id="KW-0812">Transmembrane</keyword>
<dbReference type="EMBL" id="NPOA01000001">
    <property type="protein sequence ID" value="PAV31587.1"/>
    <property type="molecule type" value="Genomic_DNA"/>
</dbReference>
<comment type="caution">
    <text evidence="7">The sequence shown here is derived from an EMBL/GenBank/DDBJ whole genome shotgun (WGS) entry which is preliminary data.</text>
</comment>
<organism evidence="7 8">
    <name type="scientific">Virgibacillus profundi</name>
    <dbReference type="NCBI Taxonomy" id="2024555"/>
    <lineage>
        <taxon>Bacteria</taxon>
        <taxon>Bacillati</taxon>
        <taxon>Bacillota</taxon>
        <taxon>Bacilli</taxon>
        <taxon>Bacillales</taxon>
        <taxon>Bacillaceae</taxon>
        <taxon>Virgibacillus</taxon>
    </lineage>
</organism>
<reference evidence="7 8" key="1">
    <citation type="submission" date="2017-08" db="EMBL/GenBank/DDBJ databases">
        <title>Virgibacillus indicus sp. nov. and Virgibacillus profoundi sp. nov, two moderately halophilic bacteria isolated from marine sediment by using the Microfluidic Streak Plate.</title>
        <authorList>
            <person name="Xu B."/>
            <person name="Hu B."/>
            <person name="Wang J."/>
            <person name="Zhu Y."/>
            <person name="Huang L."/>
            <person name="Du W."/>
            <person name="Huang Y."/>
        </authorList>
    </citation>
    <scope>NUCLEOTIDE SEQUENCE [LARGE SCALE GENOMIC DNA]</scope>
    <source>
        <strain evidence="7 8">IO3-P3-H5</strain>
    </source>
</reference>
<evidence type="ECO:0000256" key="3">
    <source>
        <dbReference type="ARBA" id="ARBA00022692"/>
    </source>
</evidence>
<dbReference type="OrthoDB" id="9811701at2"/>
<keyword evidence="2" id="KW-1003">Cell membrane</keyword>
<evidence type="ECO:0000313" key="7">
    <source>
        <dbReference type="EMBL" id="PAV31587.1"/>
    </source>
</evidence>
<accession>A0A2A2IIY7</accession>
<feature type="transmembrane region" description="Helical" evidence="6">
    <location>
        <begin position="6"/>
        <end position="25"/>
    </location>
</feature>
<dbReference type="RefSeq" id="WP_095653956.1">
    <property type="nucleotide sequence ID" value="NZ_NPOA01000001.1"/>
</dbReference>
<keyword evidence="4 6" id="KW-1133">Transmembrane helix</keyword>
<dbReference type="PANTHER" id="PTHR30249">
    <property type="entry name" value="PUTATIVE SEROTONIN TRANSPORTER"/>
    <property type="match status" value="1"/>
</dbReference>
<dbReference type="PANTHER" id="PTHR30249:SF17">
    <property type="entry name" value="HOLIN-LIKE PROTEIN CIDB"/>
    <property type="match status" value="1"/>
</dbReference>
<evidence type="ECO:0000256" key="2">
    <source>
        <dbReference type="ARBA" id="ARBA00022475"/>
    </source>
</evidence>
<evidence type="ECO:0000313" key="8">
    <source>
        <dbReference type="Proteomes" id="UP000218887"/>
    </source>
</evidence>
<feature type="transmembrane region" description="Helical" evidence="6">
    <location>
        <begin position="32"/>
        <end position="51"/>
    </location>
</feature>
<proteinExistence type="predicted"/>
<feature type="transmembrane region" description="Helical" evidence="6">
    <location>
        <begin position="135"/>
        <end position="164"/>
    </location>
</feature>
<dbReference type="InterPro" id="IPR007300">
    <property type="entry name" value="CidB/LrgB"/>
</dbReference>
<feature type="transmembrane region" description="Helical" evidence="6">
    <location>
        <begin position="208"/>
        <end position="228"/>
    </location>
</feature>
<dbReference type="AlphaFoldDB" id="A0A2A2IIY7"/>
<evidence type="ECO:0000256" key="4">
    <source>
        <dbReference type="ARBA" id="ARBA00022989"/>
    </source>
</evidence>
<evidence type="ECO:0000256" key="1">
    <source>
        <dbReference type="ARBA" id="ARBA00004651"/>
    </source>
</evidence>
<dbReference type="Proteomes" id="UP000218887">
    <property type="component" value="Unassembled WGS sequence"/>
</dbReference>
<sequence>MINFFIGMIVIVGTYVIYLFAKMIHRKMGYSFTAPVITSTIIIIAILLSFQIPYETYMIGGEWINELLGPAVVALAYPLYQQRDILKKLTAPILVGTSVGAIVGVSTGILLAKSVGFEDVIIYSLTPKSVTTPVAMAIAETIGGVTPLAAVFVMIAGIGGVLFSSIVHKIFRLNNYIGRGVGIGSASHAIGTSKALESSLLEGSISTIAMVVSAVVVSVITPGLVAILL</sequence>
<evidence type="ECO:0000256" key="5">
    <source>
        <dbReference type="ARBA" id="ARBA00023136"/>
    </source>
</evidence>
<feature type="transmembrane region" description="Helical" evidence="6">
    <location>
        <begin position="92"/>
        <end position="115"/>
    </location>
</feature>
<keyword evidence="8" id="KW-1185">Reference proteome</keyword>